<gene>
    <name evidence="1" type="ORF">C5Q96_05130</name>
</gene>
<keyword evidence="2" id="KW-1185">Reference proteome</keyword>
<sequence length="125" mass="14461">MTGDALGYINRCMEEIRIWYQYLYWSKDLTNNFWVGEYIESETMDEDGKLQSVFILTGTGTRSMISLEAEKEKIRSYFGKYGKTDILPNGSGIAVSYASSVPIRTDEEGIYRLQVNLNVTEWRDE</sequence>
<name>A0A2S0L4P6_9FIRM</name>
<proteinExistence type="predicted"/>
<evidence type="ECO:0000313" key="2">
    <source>
        <dbReference type="Proteomes" id="UP000237883"/>
    </source>
</evidence>
<dbReference type="OrthoDB" id="2085799at2"/>
<dbReference type="EMBL" id="CP027228">
    <property type="protein sequence ID" value="AVM48260.1"/>
    <property type="molecule type" value="Genomic_DNA"/>
</dbReference>
<dbReference type="AlphaFoldDB" id="A0A2S0L4P6"/>
<evidence type="ECO:0000313" key="1">
    <source>
        <dbReference type="EMBL" id="AVM48260.1"/>
    </source>
</evidence>
<dbReference type="GeneID" id="78391643"/>
<dbReference type="KEGG" id="mdv:C5Q96_05130"/>
<accession>A0A2S0L4P6</accession>
<protein>
    <submittedName>
        <fullName evidence="1">Uncharacterized protein</fullName>
    </submittedName>
</protein>
<reference evidence="2" key="1">
    <citation type="submission" date="2018-02" db="EMBL/GenBank/DDBJ databases">
        <authorList>
            <person name="Holder M.E."/>
            <person name="Ajami N.J."/>
            <person name="Petrosino J.F."/>
        </authorList>
    </citation>
    <scope>NUCLEOTIDE SEQUENCE [LARGE SCALE GENOMIC DNA]</scope>
    <source>
        <strain evidence="2">CCUG 47132</strain>
    </source>
</reference>
<organism evidence="1 2">
    <name type="scientific">Mogibacterium diversum</name>
    <dbReference type="NCBI Taxonomy" id="114527"/>
    <lineage>
        <taxon>Bacteria</taxon>
        <taxon>Bacillati</taxon>
        <taxon>Bacillota</taxon>
        <taxon>Clostridia</taxon>
        <taxon>Peptostreptococcales</taxon>
        <taxon>Anaerovoracaceae</taxon>
        <taxon>Mogibacterium</taxon>
    </lineage>
</organism>
<dbReference type="Proteomes" id="UP000237883">
    <property type="component" value="Chromosome"/>
</dbReference>
<dbReference type="RefSeq" id="WP_106057333.1">
    <property type="nucleotide sequence ID" value="NZ_CP027228.1"/>
</dbReference>